<organism evidence="1 2">
    <name type="scientific">Algibacter marinivivus</name>
    <dbReference type="NCBI Taxonomy" id="2100723"/>
    <lineage>
        <taxon>Bacteria</taxon>
        <taxon>Pseudomonadati</taxon>
        <taxon>Bacteroidota</taxon>
        <taxon>Flavobacteriia</taxon>
        <taxon>Flavobacteriales</taxon>
        <taxon>Flavobacteriaceae</taxon>
        <taxon>Algibacter</taxon>
    </lineage>
</organism>
<dbReference type="RefSeq" id="WP_109351991.1">
    <property type="nucleotide sequence ID" value="NZ_QFRI01000001.1"/>
</dbReference>
<evidence type="ECO:0000313" key="1">
    <source>
        <dbReference type="EMBL" id="PWH83986.1"/>
    </source>
</evidence>
<reference evidence="1 2" key="1">
    <citation type="submission" date="2018-05" db="EMBL/GenBank/DDBJ databases">
        <title>Algibacter marinivivus sp. nov., isolated from sample around a algae.</title>
        <authorList>
            <person name="Zhong X."/>
        </authorList>
    </citation>
    <scope>NUCLEOTIDE SEQUENCE [LARGE SCALE GENOMIC DNA]</scope>
    <source>
        <strain evidence="1 2">ZY111</strain>
    </source>
</reference>
<reference evidence="2" key="3">
    <citation type="submission" date="2018-05" db="EMBL/GenBank/DDBJ databases">
        <authorList>
            <person name="Lu D."/>
        </authorList>
    </citation>
    <scope>NUCLEOTIDE SEQUENCE [LARGE SCALE GENOMIC DNA]</scope>
    <source>
        <strain evidence="2">ZY111</strain>
    </source>
</reference>
<keyword evidence="2" id="KW-1185">Reference proteome</keyword>
<proteinExistence type="predicted"/>
<evidence type="ECO:0000313" key="2">
    <source>
        <dbReference type="Proteomes" id="UP000245375"/>
    </source>
</evidence>
<dbReference type="EMBL" id="QFRI01000001">
    <property type="protein sequence ID" value="PWH83986.1"/>
    <property type="molecule type" value="Genomic_DNA"/>
</dbReference>
<dbReference type="AlphaFoldDB" id="A0A2U2X875"/>
<dbReference type="SUPFAM" id="SSF49265">
    <property type="entry name" value="Fibronectin type III"/>
    <property type="match status" value="1"/>
</dbReference>
<dbReference type="InterPro" id="IPR013783">
    <property type="entry name" value="Ig-like_fold"/>
</dbReference>
<reference evidence="2" key="2">
    <citation type="submission" date="2018-05" db="EMBL/GenBank/DDBJ databases">
        <title>Algibacter marinivivus sp. nov., isolated from sample around a algae.</title>
        <authorList>
            <person name="Lu D."/>
        </authorList>
    </citation>
    <scope>NUCLEOTIDE SEQUENCE [LARGE SCALE GENOMIC DNA]</scope>
    <source>
        <strain evidence="2">ZY111</strain>
    </source>
</reference>
<name>A0A2U2X875_9FLAO</name>
<evidence type="ECO:0008006" key="3">
    <source>
        <dbReference type="Google" id="ProtNLM"/>
    </source>
</evidence>
<accession>A0A2U2X875</accession>
<dbReference type="Proteomes" id="UP000245375">
    <property type="component" value="Unassembled WGS sequence"/>
</dbReference>
<dbReference type="OrthoDB" id="1121506at2"/>
<dbReference type="PROSITE" id="PS51257">
    <property type="entry name" value="PROKAR_LIPOPROTEIN"/>
    <property type="match status" value="1"/>
</dbReference>
<gene>
    <name evidence="1" type="ORF">DIS18_05410</name>
</gene>
<comment type="caution">
    <text evidence="1">The sequence shown here is derived from an EMBL/GenBank/DDBJ whole genome shotgun (WGS) entry which is preliminary data.</text>
</comment>
<protein>
    <recommendedName>
        <fullName evidence="3">Fibronectin type-III domain-containing protein</fullName>
    </recommendedName>
</protein>
<dbReference type="InterPro" id="IPR036116">
    <property type="entry name" value="FN3_sf"/>
</dbReference>
<sequence>MKYLKLIVLLFFVISCDDIIEVEDISDKTITILAPTDTSVLTLTDVTFSWNTVEDAEQYKLQIAVPNFESATQIVLDTIITNSNFTKTLEFGDYEWRIRAENAGFQTKYTTQSFIVEE</sequence>
<dbReference type="Gene3D" id="2.60.40.10">
    <property type="entry name" value="Immunoglobulins"/>
    <property type="match status" value="1"/>
</dbReference>